<dbReference type="EMBL" id="JABANP010000003">
    <property type="protein sequence ID" value="KAF4697427.1"/>
    <property type="molecule type" value="Genomic_DNA"/>
</dbReference>
<proteinExistence type="predicted"/>
<protein>
    <submittedName>
        <fullName evidence="1">Uncharacterized protein</fullName>
    </submittedName>
</protein>
<name>A0A7J6PNE5_PEROL</name>
<accession>A0A7J6PNE5</accession>
<sequence>MPLSDVAADSTRSLLSELSAMVQIKLPQTTVPTLAECHLHVFFFERNSSCTVCFNGPSYLVRVAVSLEDLSRLFVHRSQKVS</sequence>
<evidence type="ECO:0000313" key="1">
    <source>
        <dbReference type="EMBL" id="KAF4697427.1"/>
    </source>
</evidence>
<organism evidence="1 2">
    <name type="scientific">Perkinsus olseni</name>
    <name type="common">Perkinsus atlanticus</name>
    <dbReference type="NCBI Taxonomy" id="32597"/>
    <lineage>
        <taxon>Eukaryota</taxon>
        <taxon>Sar</taxon>
        <taxon>Alveolata</taxon>
        <taxon>Perkinsozoa</taxon>
        <taxon>Perkinsea</taxon>
        <taxon>Perkinsida</taxon>
        <taxon>Perkinsidae</taxon>
        <taxon>Perkinsus</taxon>
    </lineage>
</organism>
<comment type="caution">
    <text evidence="1">The sequence shown here is derived from an EMBL/GenBank/DDBJ whole genome shotgun (WGS) entry which is preliminary data.</text>
</comment>
<gene>
    <name evidence="1" type="ORF">FOZ60_007513</name>
</gene>
<dbReference type="Proteomes" id="UP000541610">
    <property type="component" value="Unassembled WGS sequence"/>
</dbReference>
<dbReference type="AlphaFoldDB" id="A0A7J6PNE5"/>
<reference evidence="1 2" key="1">
    <citation type="submission" date="2020-04" db="EMBL/GenBank/DDBJ databases">
        <title>Perkinsus olseni comparative genomics.</title>
        <authorList>
            <person name="Bogema D.R."/>
        </authorList>
    </citation>
    <scope>NUCLEOTIDE SEQUENCE [LARGE SCALE GENOMIC DNA]</scope>
    <source>
        <strain evidence="1">00978-12</strain>
    </source>
</reference>
<evidence type="ECO:0000313" key="2">
    <source>
        <dbReference type="Proteomes" id="UP000541610"/>
    </source>
</evidence>